<dbReference type="STRING" id="1688.BCUN_0228"/>
<protein>
    <recommendedName>
        <fullName evidence="3">DksA C4-type domain-containing protein</fullName>
    </recommendedName>
</protein>
<evidence type="ECO:0008006" key="3">
    <source>
        <dbReference type="Google" id="ProtNLM"/>
    </source>
</evidence>
<comment type="caution">
    <text evidence="1">The sequence shown here is derived from an EMBL/GenBank/DDBJ whole genome shotgun (WGS) entry which is preliminary data.</text>
</comment>
<dbReference type="AlphaFoldDB" id="A0A087B3Y3"/>
<dbReference type="RefSeq" id="WP_156100105.1">
    <property type="nucleotide sequence ID" value="NZ_JGYV01000001.1"/>
</dbReference>
<organism evidence="1 2">
    <name type="scientific">Bifidobacterium cuniculi</name>
    <dbReference type="NCBI Taxonomy" id="1688"/>
    <lineage>
        <taxon>Bacteria</taxon>
        <taxon>Bacillati</taxon>
        <taxon>Actinomycetota</taxon>
        <taxon>Actinomycetes</taxon>
        <taxon>Bifidobacteriales</taxon>
        <taxon>Bifidobacteriaceae</taxon>
        <taxon>Bifidobacterium</taxon>
    </lineage>
</organism>
<name>A0A087B3Y3_9BIFI</name>
<proteinExistence type="predicted"/>
<keyword evidence="2" id="KW-1185">Reference proteome</keyword>
<reference evidence="1 2" key="1">
    <citation type="submission" date="2014-03" db="EMBL/GenBank/DDBJ databases">
        <title>Genomics of Bifidobacteria.</title>
        <authorList>
            <person name="Ventura M."/>
            <person name="Milani C."/>
            <person name="Lugli G.A."/>
        </authorList>
    </citation>
    <scope>NUCLEOTIDE SEQUENCE [LARGE SCALE GENOMIC DNA]</scope>
    <source>
        <strain evidence="1 2">LMG 10738</strain>
    </source>
</reference>
<evidence type="ECO:0000313" key="2">
    <source>
        <dbReference type="Proteomes" id="UP000029067"/>
    </source>
</evidence>
<dbReference type="EMBL" id="JGYV01000001">
    <property type="protein sequence ID" value="KFI65733.1"/>
    <property type="molecule type" value="Genomic_DNA"/>
</dbReference>
<evidence type="ECO:0000313" key="1">
    <source>
        <dbReference type="EMBL" id="KFI65733.1"/>
    </source>
</evidence>
<dbReference type="Proteomes" id="UP000029067">
    <property type="component" value="Unassembled WGS sequence"/>
</dbReference>
<accession>A0A087B3Y3</accession>
<sequence length="54" mass="6349">MIHPEDPKAQVYCERCGLQLSAIQIARRSQLCDRCIQDAIDDAYGEYLRDEEYR</sequence>
<gene>
    <name evidence="1" type="ORF">BCUN_0228</name>
</gene>